<reference evidence="2 3" key="1">
    <citation type="submission" date="2019-11" db="EMBL/GenBank/DDBJ databases">
        <title>Terrilactibacillus tamarindus sp. nov. BCM23-1 isolated from bark of Tamarindus indica.</title>
        <authorList>
            <person name="Kingkaew E."/>
            <person name="Tanasupawat S."/>
        </authorList>
    </citation>
    <scope>NUCLEOTIDE SEQUENCE [LARGE SCALE GENOMIC DNA]</scope>
    <source>
        <strain evidence="2 3">BCM23-1</strain>
    </source>
</reference>
<dbReference type="PANTHER" id="PTHR43233:SF1">
    <property type="entry name" value="FAMILY N-ACETYLTRANSFERASE, PUTATIVE (AFU_ORTHOLOGUE AFUA_6G03350)-RELATED"/>
    <property type="match status" value="1"/>
</dbReference>
<evidence type="ECO:0000259" key="1">
    <source>
        <dbReference type="PROSITE" id="PS51186"/>
    </source>
</evidence>
<dbReference type="Gene3D" id="3.40.630.30">
    <property type="match status" value="1"/>
</dbReference>
<evidence type="ECO:0000313" key="3">
    <source>
        <dbReference type="Proteomes" id="UP000440978"/>
    </source>
</evidence>
<dbReference type="Proteomes" id="UP000440978">
    <property type="component" value="Unassembled WGS sequence"/>
</dbReference>
<dbReference type="SUPFAM" id="SSF55729">
    <property type="entry name" value="Acyl-CoA N-acyltransferases (Nat)"/>
    <property type="match status" value="1"/>
</dbReference>
<dbReference type="PROSITE" id="PS51186">
    <property type="entry name" value="GNAT"/>
    <property type="match status" value="1"/>
</dbReference>
<comment type="caution">
    <text evidence="2">The sequence shown here is derived from an EMBL/GenBank/DDBJ whole genome shotgun (WGS) entry which is preliminary data.</text>
</comment>
<dbReference type="OrthoDB" id="3216107at2"/>
<dbReference type="InterPro" id="IPR053144">
    <property type="entry name" value="Acetyltransferase_Butenolide"/>
</dbReference>
<sequence>HPQKERAEQVGFARLITDYATFAYLADVFILPDYRGLGLSKQLMEQVVNYPGIKNIRRMVLATRDAHGLYRKYGFKEVDPERFMEKSKPNIYDKIRKY</sequence>
<proteinExistence type="predicted"/>
<protein>
    <submittedName>
        <fullName evidence="2">GNAT family N-acetyltransferase</fullName>
    </submittedName>
</protein>
<keyword evidence="3" id="KW-1185">Reference proteome</keyword>
<dbReference type="GO" id="GO:0016747">
    <property type="term" value="F:acyltransferase activity, transferring groups other than amino-acyl groups"/>
    <property type="evidence" value="ECO:0007669"/>
    <property type="project" value="InterPro"/>
</dbReference>
<evidence type="ECO:0000313" key="2">
    <source>
        <dbReference type="EMBL" id="MTT31502.1"/>
    </source>
</evidence>
<dbReference type="AlphaFoldDB" id="A0A6N8CN54"/>
<dbReference type="PANTHER" id="PTHR43233">
    <property type="entry name" value="FAMILY N-ACETYLTRANSFERASE, PUTATIVE (AFU_ORTHOLOGUE AFUA_6G03350)-RELATED"/>
    <property type="match status" value="1"/>
</dbReference>
<dbReference type="RefSeq" id="WP_155217637.1">
    <property type="nucleotide sequence ID" value="NZ_WNHB01000006.1"/>
</dbReference>
<gene>
    <name evidence="2" type="ORF">GMB86_05675</name>
</gene>
<dbReference type="EMBL" id="WNHB01000006">
    <property type="protein sequence ID" value="MTT31502.1"/>
    <property type="molecule type" value="Genomic_DNA"/>
</dbReference>
<dbReference type="CDD" id="cd04301">
    <property type="entry name" value="NAT_SF"/>
    <property type="match status" value="1"/>
</dbReference>
<name>A0A6N8CN54_9BACI</name>
<dbReference type="Pfam" id="PF13508">
    <property type="entry name" value="Acetyltransf_7"/>
    <property type="match status" value="1"/>
</dbReference>
<organism evidence="2 3">
    <name type="scientific">Terrilactibacillus tamarindi</name>
    <dbReference type="NCBI Taxonomy" id="2599694"/>
    <lineage>
        <taxon>Bacteria</taxon>
        <taxon>Bacillati</taxon>
        <taxon>Bacillota</taxon>
        <taxon>Bacilli</taxon>
        <taxon>Bacillales</taxon>
        <taxon>Bacillaceae</taxon>
        <taxon>Terrilactibacillus</taxon>
    </lineage>
</organism>
<feature type="non-terminal residue" evidence="2">
    <location>
        <position position="1"/>
    </location>
</feature>
<feature type="domain" description="N-acetyltransferase" evidence="1">
    <location>
        <begin position="1"/>
        <end position="98"/>
    </location>
</feature>
<accession>A0A6N8CN54</accession>
<dbReference type="InterPro" id="IPR000182">
    <property type="entry name" value="GNAT_dom"/>
</dbReference>
<dbReference type="InterPro" id="IPR016181">
    <property type="entry name" value="Acyl_CoA_acyltransferase"/>
</dbReference>
<keyword evidence="2" id="KW-0808">Transferase</keyword>